<evidence type="ECO:0000256" key="1">
    <source>
        <dbReference type="ARBA" id="ARBA00006987"/>
    </source>
</evidence>
<dbReference type="InterPro" id="IPR042100">
    <property type="entry name" value="Bug_dom1"/>
</dbReference>
<organism evidence="3 4">
    <name type="scientific">Corynebacterium suranareeae</name>
    <dbReference type="NCBI Taxonomy" id="2506452"/>
    <lineage>
        <taxon>Bacteria</taxon>
        <taxon>Bacillati</taxon>
        <taxon>Actinomycetota</taxon>
        <taxon>Actinomycetes</taxon>
        <taxon>Mycobacteriales</taxon>
        <taxon>Corynebacteriaceae</taxon>
        <taxon>Corynebacterium</taxon>
    </lineage>
</organism>
<dbReference type="SUPFAM" id="SSF53850">
    <property type="entry name" value="Periplasmic binding protein-like II"/>
    <property type="match status" value="1"/>
</dbReference>
<reference evidence="3 4" key="1">
    <citation type="submission" date="2016-02" db="EMBL/GenBank/DDBJ databases">
        <title>Corynebacterium glutamicum N24 whole genome sequencing project.</title>
        <authorList>
            <person name="Matsutani M."/>
            <person name="Nangtapong N."/>
            <person name="Yakushi T."/>
            <person name="Matsushita K."/>
        </authorList>
    </citation>
    <scope>NUCLEOTIDE SEQUENCE [LARGE SCALE GENOMIC DNA]</scope>
    <source>
        <strain evidence="3 4">N24</strain>
    </source>
</reference>
<gene>
    <name evidence="3" type="primary">tctC</name>
    <name evidence="3" type="ORF">N24_3158</name>
</gene>
<accession>A0A161JPU6</accession>
<feature type="compositionally biased region" description="Pro residues" evidence="2">
    <location>
        <begin position="1"/>
        <end position="10"/>
    </location>
</feature>
<dbReference type="Proteomes" id="UP000218244">
    <property type="component" value="Chromosome"/>
</dbReference>
<evidence type="ECO:0000313" key="3">
    <source>
        <dbReference type="EMBL" id="BAU97420.1"/>
    </source>
</evidence>
<dbReference type="EMBL" id="AP017369">
    <property type="protein sequence ID" value="BAU97420.1"/>
    <property type="molecule type" value="Genomic_DNA"/>
</dbReference>
<protein>
    <submittedName>
        <fullName evidence="3">Tripartite tricarboxylate transporter receptor family protein</fullName>
    </submittedName>
</protein>
<sequence>MPDSPSPGNPRNPEKPPRTPLKTAISAIAALVGIGLVIAGVADASQSTSGANARSSLTLIAPAGAGGGWDGAARESQQTLRSEGIVNNPQVVNIPGAGGTIGLSQLSSMSGESTTVMVMGITMLGAININGSGVSIDDVTPIARLTDDYDVVVVAADSPINSVDDLVAEWKKDPSHFPFGGGSLGSLDQMIIAQLAQEAGIEPSSTNYMAHSGGAELATALLSGTIKASVSGFADFKDQIEAGRLKIIGVSAEQPIADINAPTLIEQGYDVSLTNWRGIVAPPGITDEERMELEEIFREMIATDTWRSTLERNQWTDTSLIGDDFAQNLQQETETVDNIWSNLGY</sequence>
<dbReference type="InterPro" id="IPR005064">
    <property type="entry name" value="BUG"/>
</dbReference>
<dbReference type="Gene3D" id="3.40.190.150">
    <property type="entry name" value="Bordetella uptake gene, domain 1"/>
    <property type="match status" value="1"/>
</dbReference>
<dbReference type="Gene3D" id="3.40.190.10">
    <property type="entry name" value="Periplasmic binding protein-like II"/>
    <property type="match status" value="1"/>
</dbReference>
<dbReference type="PANTHER" id="PTHR42928">
    <property type="entry name" value="TRICARBOXYLATE-BINDING PROTEIN"/>
    <property type="match status" value="1"/>
</dbReference>
<dbReference type="AlphaFoldDB" id="A0A161JPU6"/>
<feature type="region of interest" description="Disordered" evidence="2">
    <location>
        <begin position="1"/>
        <end position="20"/>
    </location>
</feature>
<keyword evidence="3" id="KW-0675">Receptor</keyword>
<evidence type="ECO:0000256" key="2">
    <source>
        <dbReference type="SAM" id="MobiDB-lite"/>
    </source>
</evidence>
<name>A0A161JPU6_9CORY</name>
<proteinExistence type="inferred from homology"/>
<dbReference type="PIRSF" id="PIRSF017082">
    <property type="entry name" value="YflP"/>
    <property type="match status" value="1"/>
</dbReference>
<evidence type="ECO:0000313" key="4">
    <source>
        <dbReference type="Proteomes" id="UP000218244"/>
    </source>
</evidence>
<dbReference type="KEGG" id="csur:N24_3158"/>
<dbReference type="PANTHER" id="PTHR42928:SF3">
    <property type="entry name" value="UPF0065 PROTEIN YFLP"/>
    <property type="match status" value="1"/>
</dbReference>
<dbReference type="RefSeq" id="WP_096459394.1">
    <property type="nucleotide sequence ID" value="NZ_AP017369.1"/>
</dbReference>
<keyword evidence="4" id="KW-1185">Reference proteome</keyword>
<dbReference type="CDD" id="cd07012">
    <property type="entry name" value="PBP2_Bug_TTT"/>
    <property type="match status" value="1"/>
</dbReference>
<comment type="similarity">
    <text evidence="1">Belongs to the UPF0065 (bug) family.</text>
</comment>
<dbReference type="Pfam" id="PF03401">
    <property type="entry name" value="TctC"/>
    <property type="match status" value="1"/>
</dbReference>